<dbReference type="KEGG" id="hdf:AArcSl_2360"/>
<dbReference type="InterPro" id="IPR015943">
    <property type="entry name" value="WD40/YVTN_repeat-like_dom_sf"/>
</dbReference>
<evidence type="ECO:0000313" key="3">
    <source>
        <dbReference type="Proteomes" id="UP000263012"/>
    </source>
</evidence>
<feature type="region of interest" description="Disordered" evidence="1">
    <location>
        <begin position="251"/>
        <end position="271"/>
    </location>
</feature>
<reference evidence="3" key="1">
    <citation type="submission" date="2017-11" db="EMBL/GenBank/DDBJ databases">
        <title>Phenotypic and genomic properties of facultatively anaerobic sulfur-reducing natronoarchaea from hypersaline soda lakes.</title>
        <authorList>
            <person name="Sorokin D.Y."/>
            <person name="Kublanov I.V."/>
            <person name="Roman P."/>
            <person name="Sinninghe Damste J.S."/>
            <person name="Golyshin P.N."/>
            <person name="Rojo D."/>
            <person name="Ciordia S."/>
            <person name="Mena M.D.C."/>
            <person name="Ferrer M."/>
            <person name="Messina E."/>
            <person name="Smedile F."/>
            <person name="La Spada G."/>
            <person name="La Cono V."/>
            <person name="Yakimov M.M."/>
        </authorList>
    </citation>
    <scope>NUCLEOTIDE SEQUENCE [LARGE SCALE GENOMIC DNA]</scope>
    <source>
        <strain evidence="3">AArc-Sl</strain>
    </source>
</reference>
<dbReference type="PANTHER" id="PTHR43739:SF5">
    <property type="entry name" value="EXO-ALPHA-SIALIDASE"/>
    <property type="match status" value="1"/>
</dbReference>
<dbReference type="InterPro" id="IPR052025">
    <property type="entry name" value="Xyloglucanase_GH74"/>
</dbReference>
<dbReference type="AlphaFoldDB" id="A0A343TLL0"/>
<accession>A0A343TLL0</accession>
<sequence length="359" mass="38729">MTTAYVATPDGLLVAEGISSATETAAIRLPGERINCVAASPSAPDRVFAGTFEAGLWRSTDGGETFERVGRAIDPNAVTALGISRHDPDTVWAGTEPSRIYRSTDCGETWTRLDGLADLPSAPHWSFPPRPDTHHVRWIEPAPADPDVWYVGIEAGAFVVTRDGGDTWQDRPPGSRRDNHTIATHPDVPDRVYSAAGDGYAESEDAGRTWEQIHDGLEHRYCWGLAVNPGDPDTVLVSAASTARNAHRRGPSYLYRKRSNDDDTDGGTDEGKWRLLEDVELDVGEGARRPVLASGTEPGVLYAACDDGLYRSVDAGVNWSSRPLPEVTVSEPESAGESVEMGWTGLLEDGPVLGLEIVE</sequence>
<feature type="region of interest" description="Disordered" evidence="1">
    <location>
        <begin position="163"/>
        <end position="192"/>
    </location>
</feature>
<gene>
    <name evidence="2" type="ORF">AArcSl_2360</name>
</gene>
<protein>
    <submittedName>
        <fullName evidence="2">BNR/Asp-box repeat protein</fullName>
    </submittedName>
</protein>
<dbReference type="RefSeq" id="WP_119819453.1">
    <property type="nucleotide sequence ID" value="NZ_CP025066.1"/>
</dbReference>
<dbReference type="EMBL" id="CP025066">
    <property type="protein sequence ID" value="AUX09982.1"/>
    <property type="molecule type" value="Genomic_DNA"/>
</dbReference>
<evidence type="ECO:0000256" key="1">
    <source>
        <dbReference type="SAM" id="MobiDB-lite"/>
    </source>
</evidence>
<dbReference type="GO" id="GO:0010411">
    <property type="term" value="P:xyloglucan metabolic process"/>
    <property type="evidence" value="ECO:0007669"/>
    <property type="project" value="TreeGrafter"/>
</dbReference>
<name>A0A343TLL0_9EURY</name>
<dbReference type="GeneID" id="37878717"/>
<dbReference type="OrthoDB" id="197823at2157"/>
<dbReference type="CDD" id="cd15482">
    <property type="entry name" value="Sialidase_non-viral"/>
    <property type="match status" value="1"/>
</dbReference>
<proteinExistence type="predicted"/>
<evidence type="ECO:0000313" key="2">
    <source>
        <dbReference type="EMBL" id="AUX09982.1"/>
    </source>
</evidence>
<dbReference type="Gene3D" id="2.130.10.10">
    <property type="entry name" value="YVTN repeat-like/Quinoprotein amine dehydrogenase"/>
    <property type="match status" value="1"/>
</dbReference>
<keyword evidence="3" id="KW-1185">Reference proteome</keyword>
<organism evidence="2 3">
    <name type="scientific">Halalkaliarchaeum desulfuricum</name>
    <dbReference type="NCBI Taxonomy" id="2055893"/>
    <lineage>
        <taxon>Archaea</taxon>
        <taxon>Methanobacteriati</taxon>
        <taxon>Methanobacteriota</taxon>
        <taxon>Stenosarchaea group</taxon>
        <taxon>Halobacteria</taxon>
        <taxon>Halobacteriales</taxon>
        <taxon>Haloferacaceae</taxon>
        <taxon>Halalkaliarchaeum</taxon>
    </lineage>
</organism>
<dbReference type="SUPFAM" id="SSF110296">
    <property type="entry name" value="Oligoxyloglucan reducing end-specific cellobiohydrolase"/>
    <property type="match status" value="2"/>
</dbReference>
<dbReference type="Proteomes" id="UP000263012">
    <property type="component" value="Chromosome"/>
</dbReference>
<feature type="compositionally biased region" description="Basic and acidic residues" evidence="1">
    <location>
        <begin position="163"/>
        <end position="180"/>
    </location>
</feature>
<dbReference type="PANTHER" id="PTHR43739">
    <property type="entry name" value="XYLOGLUCANASE (EUROFUNG)"/>
    <property type="match status" value="1"/>
</dbReference>